<gene>
    <name evidence="2" type="ORF">OH76DRAFT_1399183</name>
</gene>
<feature type="region of interest" description="Disordered" evidence="1">
    <location>
        <begin position="1"/>
        <end position="33"/>
    </location>
</feature>
<evidence type="ECO:0000313" key="3">
    <source>
        <dbReference type="Proteomes" id="UP000256964"/>
    </source>
</evidence>
<proteinExistence type="predicted"/>
<evidence type="ECO:0000313" key="2">
    <source>
        <dbReference type="EMBL" id="RDX53293.1"/>
    </source>
</evidence>
<accession>A0A371DL78</accession>
<sequence length="271" mass="30183">MSSSSTPTQTTMYPPSSTSTSSISSSCPSTPASSSIIADLYPSPSSAAIEQYVDSEKSVQHHENLAQANSPEFGMEVPEGSSELSDDLISPYCWRDIYGDDSNRQRYIDWVKDHPPFVRLPAAYIFNAPPSLLRNFPGGRLPLLHYGLALTTAELMKFASKCTHGLIDLDAPRAAFVTAQYLSRRTKLAFKNQRPLSLEYSFVMSLGTNRDMDTSCYEQNSVELAKDLRKVLGVERQLSFRWWWDRDATDLSSCHMPVSSASPDDMREITG</sequence>
<keyword evidence="3" id="KW-1185">Reference proteome</keyword>
<evidence type="ECO:0000256" key="1">
    <source>
        <dbReference type="SAM" id="MobiDB-lite"/>
    </source>
</evidence>
<dbReference type="AlphaFoldDB" id="A0A371DL78"/>
<organism evidence="2 3">
    <name type="scientific">Lentinus brumalis</name>
    <dbReference type="NCBI Taxonomy" id="2498619"/>
    <lineage>
        <taxon>Eukaryota</taxon>
        <taxon>Fungi</taxon>
        <taxon>Dikarya</taxon>
        <taxon>Basidiomycota</taxon>
        <taxon>Agaricomycotina</taxon>
        <taxon>Agaricomycetes</taxon>
        <taxon>Polyporales</taxon>
        <taxon>Polyporaceae</taxon>
        <taxon>Lentinus</taxon>
    </lineage>
</organism>
<name>A0A371DL78_9APHY</name>
<dbReference type="Proteomes" id="UP000256964">
    <property type="component" value="Unassembled WGS sequence"/>
</dbReference>
<dbReference type="EMBL" id="KZ857387">
    <property type="protein sequence ID" value="RDX53293.1"/>
    <property type="molecule type" value="Genomic_DNA"/>
</dbReference>
<protein>
    <submittedName>
        <fullName evidence="2">Uncharacterized protein</fullName>
    </submittedName>
</protein>
<reference evidence="2 3" key="1">
    <citation type="journal article" date="2018" name="Biotechnol. Biofuels">
        <title>Integrative visual omics of the white-rot fungus Polyporus brumalis exposes the biotechnological potential of its oxidative enzymes for delignifying raw plant biomass.</title>
        <authorList>
            <person name="Miyauchi S."/>
            <person name="Rancon A."/>
            <person name="Drula E."/>
            <person name="Hage H."/>
            <person name="Chaduli D."/>
            <person name="Favel A."/>
            <person name="Grisel S."/>
            <person name="Henrissat B."/>
            <person name="Herpoel-Gimbert I."/>
            <person name="Ruiz-Duenas F.J."/>
            <person name="Chevret D."/>
            <person name="Hainaut M."/>
            <person name="Lin J."/>
            <person name="Wang M."/>
            <person name="Pangilinan J."/>
            <person name="Lipzen A."/>
            <person name="Lesage-Meessen L."/>
            <person name="Navarro D."/>
            <person name="Riley R."/>
            <person name="Grigoriev I.V."/>
            <person name="Zhou S."/>
            <person name="Raouche S."/>
            <person name="Rosso M.N."/>
        </authorList>
    </citation>
    <scope>NUCLEOTIDE SEQUENCE [LARGE SCALE GENOMIC DNA]</scope>
    <source>
        <strain evidence="2 3">BRFM 1820</strain>
    </source>
</reference>